<dbReference type="InterPro" id="IPR038726">
    <property type="entry name" value="PDDEXK_AddAB-type"/>
</dbReference>
<keyword evidence="7 13" id="KW-0067">ATP-binding</keyword>
<keyword evidence="10 13" id="KW-0413">Isomerase</keyword>
<feature type="coiled-coil region" evidence="15">
    <location>
        <begin position="305"/>
        <end position="332"/>
    </location>
</feature>
<keyword evidence="8 13" id="KW-0238">DNA-binding</keyword>
<dbReference type="GO" id="GO:0016887">
    <property type="term" value="F:ATP hydrolysis activity"/>
    <property type="evidence" value="ECO:0007669"/>
    <property type="project" value="RHEA"/>
</dbReference>
<dbReference type="InterPro" id="IPR014152">
    <property type="entry name" value="AddA"/>
</dbReference>
<evidence type="ECO:0000256" key="7">
    <source>
        <dbReference type="ARBA" id="ARBA00022840"/>
    </source>
</evidence>
<evidence type="ECO:0000259" key="17">
    <source>
        <dbReference type="PROSITE" id="PS51217"/>
    </source>
</evidence>
<dbReference type="InterPro" id="IPR011604">
    <property type="entry name" value="PDDEXK-like_dom_sf"/>
</dbReference>
<evidence type="ECO:0000256" key="6">
    <source>
        <dbReference type="ARBA" id="ARBA00022839"/>
    </source>
</evidence>
<keyword evidence="6 13" id="KW-0269">Exonuclease</keyword>
<evidence type="ECO:0000256" key="14">
    <source>
        <dbReference type="PROSITE-ProRule" id="PRU00560"/>
    </source>
</evidence>
<dbReference type="SUPFAM" id="SSF52980">
    <property type="entry name" value="Restriction endonuclease-like"/>
    <property type="match status" value="1"/>
</dbReference>
<dbReference type="AlphaFoldDB" id="A0A4P5P7Z0"/>
<evidence type="ECO:0000256" key="10">
    <source>
        <dbReference type="ARBA" id="ARBA00023235"/>
    </source>
</evidence>
<dbReference type="InterPro" id="IPR014016">
    <property type="entry name" value="UvrD-like_ATP-bd"/>
</dbReference>
<dbReference type="SUPFAM" id="SSF52540">
    <property type="entry name" value="P-loop containing nucleoside triphosphate hydrolases"/>
    <property type="match status" value="1"/>
</dbReference>
<evidence type="ECO:0000256" key="4">
    <source>
        <dbReference type="ARBA" id="ARBA00022801"/>
    </source>
</evidence>
<dbReference type="RefSeq" id="WP_146622082.1">
    <property type="nucleotide sequence ID" value="NZ_BJCC01000012.1"/>
</dbReference>
<evidence type="ECO:0000313" key="18">
    <source>
        <dbReference type="EMBL" id="GCF93626.1"/>
    </source>
</evidence>
<dbReference type="Pfam" id="PF00580">
    <property type="entry name" value="UvrD-helicase"/>
    <property type="match status" value="2"/>
</dbReference>
<sequence length="1231" mass="143318">MTTNHPIPPKAPNEMYTDAQWQAIYDRGDNLLVSASAGSGKTAVLVRRVIEKIKRQRLSVDELLVVTFTEAAASEMKERVQQALQEAINEETDQQLKNHFTRQLTLLPMANISTLHSFCSKVIQRFFYLIDLDPSYRMLTDATETILLKEDVWDELREESYEENQEIFYRLTENFSNDRSDLGLETLILSMYEFARANPDPFSWLDSLLKNYAVEDLTKSRLYRDSLRPQLIQTVQGAVDAYQEIKRSSEAIEELKKIYVIAETEGKNCESLLHYLEKDQLNQAYEWFDQLNFPTFPTPRKKEVKELYEEEIETAKEFRQSAKDELTQLKKSFFNASPEEQIERLKQAYPIVEELIRVEKLFIQRYSEKKREKGLLDFNDLEHFTLQILQQEVDGEHPAEIHYRQRFKEVLVDEYQDINQLQETILRKLADPNPENGNLFMVGDVKQSIYGFRLADPTLFIKKYHDFAEQKAGRRIVLAENFRSRKEVLDFTNLIFKQLMDQDLGQIEYDQEAELINGFSGFPVSDQFDVELMIYEKDLETPEWIEDKATGEIFMVANKIRQLIADGFEVYDKKQKAMRPVKYQDIVLLTPTKGNNLTILEVFKQLDIPLAINDTQNYFQSTELRVMIALLQIIDNPYQDIPLAAVLRSPIVGLAEEELAQIRLALPKKEYYRAVKRYIQENDNTITQKLTAFMQQFLQWREDSRREDLADLLTKIYNETAYLDYVLGMPAGRQRHANLLALVERAKDYERSSFRGLYQFIRFIEKMQEKDKDLAEPQSQEISDAVRVMTIHASKGLEFPVVFLMDMSKAFNLTDTRRSYTFDEKTGIGVKYLTPDTRVRVNTLAFDAVQQQNLRKLLSEEMRKLYVALTRAEQKLFLVGSYKHKEEALKKWSLAGTSHGLVLSANLRKSGTFLDWVGQALFRHPLMEKYQTEYPIDKQPELIHHPAIFSIHFYAPNQIAEAMQEFVTGKKTEVMITDPQEDVTELKKRLTFTYPYEEATMTTSYQSVSELKRMYDDPDNQTTIPLRPSEAAELQTNQYRFTEDRFNGPRFLETAAELSSTEIGTATHLVMQLIPLDRKPTEESLRQLIEALTASQTITKELAEAIEVDRLLEFFDSSLGKLILDNPELVHREEPFAMLLPAKQVFSDYPAGDELLVHGIIDGFIEFSDYLVLYDLKTDHFYEAREAQLIERYRGQLNLYKEALEKAKDKPVGSLNLVFLRGNKIIDLLED</sequence>
<evidence type="ECO:0000256" key="5">
    <source>
        <dbReference type="ARBA" id="ARBA00022806"/>
    </source>
</evidence>
<evidence type="ECO:0000256" key="3">
    <source>
        <dbReference type="ARBA" id="ARBA00022763"/>
    </source>
</evidence>
<comment type="cofactor">
    <cofactor evidence="13">
        <name>Mg(2+)</name>
        <dbReference type="ChEBI" id="CHEBI:18420"/>
    </cofactor>
</comment>
<name>A0A4P5P7Z0_9ENTE</name>
<comment type="caution">
    <text evidence="18">The sequence shown here is derived from an EMBL/GenBank/DDBJ whole genome shotgun (WGS) entry which is preliminary data.</text>
</comment>
<dbReference type="GO" id="GO:0008408">
    <property type="term" value="F:3'-5' exonuclease activity"/>
    <property type="evidence" value="ECO:0007669"/>
    <property type="project" value="UniProtKB-UniRule"/>
</dbReference>
<dbReference type="GO" id="GO:0005524">
    <property type="term" value="F:ATP binding"/>
    <property type="evidence" value="ECO:0007669"/>
    <property type="project" value="UniProtKB-UniRule"/>
</dbReference>
<dbReference type="GO" id="GO:0003690">
    <property type="term" value="F:double-stranded DNA binding"/>
    <property type="evidence" value="ECO:0007669"/>
    <property type="project" value="UniProtKB-UniRule"/>
</dbReference>
<keyword evidence="3 13" id="KW-0227">DNA damage</keyword>
<evidence type="ECO:0000256" key="11">
    <source>
        <dbReference type="ARBA" id="ARBA00034617"/>
    </source>
</evidence>
<dbReference type="EC" id="5.6.2.4" evidence="13"/>
<comment type="similarity">
    <text evidence="13">Belongs to the helicase family. AddA subfamily.</text>
</comment>
<dbReference type="HAMAP" id="MF_01451">
    <property type="entry name" value="AddA"/>
    <property type="match status" value="1"/>
</dbReference>
<accession>A0A4P5P7Z0</accession>
<protein>
    <recommendedName>
        <fullName evidence="13">ATP-dependent helicase/nuclease subunit A</fullName>
        <ecNumber evidence="13">3.1.-.-</ecNumber>
        <ecNumber evidence="13">5.6.2.4</ecNumber>
    </recommendedName>
    <alternativeName>
        <fullName evidence="13">ATP-dependent helicase/nuclease AddA</fullName>
    </alternativeName>
    <alternativeName>
        <fullName evidence="13">DNA 3'-5' helicase AddA</fullName>
    </alternativeName>
</protein>
<dbReference type="PROSITE" id="PS51217">
    <property type="entry name" value="UVRD_HELICASE_CTER"/>
    <property type="match status" value="1"/>
</dbReference>
<feature type="domain" description="UvrD-like helicase ATP-binding" evidence="16">
    <location>
        <begin position="14"/>
        <end position="485"/>
    </location>
</feature>
<dbReference type="Pfam" id="PF13361">
    <property type="entry name" value="UvrD_C"/>
    <property type="match status" value="1"/>
</dbReference>
<dbReference type="Proteomes" id="UP000290567">
    <property type="component" value="Unassembled WGS sequence"/>
</dbReference>
<organism evidence="18 19">
    <name type="scientific">Enterococcus florum</name>
    <dbReference type="NCBI Taxonomy" id="2480627"/>
    <lineage>
        <taxon>Bacteria</taxon>
        <taxon>Bacillati</taxon>
        <taxon>Bacillota</taxon>
        <taxon>Bacilli</taxon>
        <taxon>Lactobacillales</taxon>
        <taxon>Enterococcaceae</taxon>
        <taxon>Enterococcus</taxon>
    </lineage>
</organism>
<keyword evidence="9 13" id="KW-0234">DNA repair</keyword>
<dbReference type="EC" id="3.1.-.-" evidence="13"/>
<feature type="domain" description="UvrD-like helicase C-terminal" evidence="17">
    <location>
        <begin position="506"/>
        <end position="796"/>
    </location>
</feature>
<feature type="binding site" evidence="14">
    <location>
        <begin position="35"/>
        <end position="42"/>
    </location>
    <ligand>
        <name>ATP</name>
        <dbReference type="ChEBI" id="CHEBI:30616"/>
    </ligand>
</feature>
<reference evidence="19" key="1">
    <citation type="submission" date="2019-02" db="EMBL/GenBank/DDBJ databases">
        <title>Draft genome sequence of Enterococcus sp. Gos25-1.</title>
        <authorList>
            <person name="Tanaka N."/>
            <person name="Shiwa Y."/>
            <person name="Fujita N."/>
        </authorList>
    </citation>
    <scope>NUCLEOTIDE SEQUENCE [LARGE SCALE GENOMIC DNA]</scope>
    <source>
        <strain evidence="19">Gos25-1</strain>
    </source>
</reference>
<keyword evidence="1 13" id="KW-0540">Nuclease</keyword>
<evidence type="ECO:0000256" key="2">
    <source>
        <dbReference type="ARBA" id="ARBA00022741"/>
    </source>
</evidence>
<dbReference type="GO" id="GO:0043138">
    <property type="term" value="F:3'-5' DNA helicase activity"/>
    <property type="evidence" value="ECO:0007669"/>
    <property type="project" value="UniProtKB-UniRule"/>
</dbReference>
<evidence type="ECO:0000256" key="1">
    <source>
        <dbReference type="ARBA" id="ARBA00022722"/>
    </source>
</evidence>
<dbReference type="CDD" id="cd17932">
    <property type="entry name" value="DEXQc_UvrD"/>
    <property type="match status" value="1"/>
</dbReference>
<dbReference type="InterPro" id="IPR014017">
    <property type="entry name" value="DNA_helicase_UvrD-like_C"/>
</dbReference>
<dbReference type="InterPro" id="IPR000212">
    <property type="entry name" value="DNA_helicase_UvrD/REP"/>
</dbReference>
<evidence type="ECO:0000256" key="15">
    <source>
        <dbReference type="SAM" id="Coils"/>
    </source>
</evidence>
<dbReference type="OrthoDB" id="9810135at2"/>
<dbReference type="PROSITE" id="PS51198">
    <property type="entry name" value="UVRD_HELICASE_ATP_BIND"/>
    <property type="match status" value="1"/>
</dbReference>
<keyword evidence="2 13" id="KW-0547">Nucleotide-binding</keyword>
<evidence type="ECO:0000256" key="9">
    <source>
        <dbReference type="ARBA" id="ARBA00023204"/>
    </source>
</evidence>
<evidence type="ECO:0000256" key="12">
    <source>
        <dbReference type="ARBA" id="ARBA00048988"/>
    </source>
</evidence>
<dbReference type="NCBIfam" id="TIGR02785">
    <property type="entry name" value="addA_Gpos"/>
    <property type="match status" value="1"/>
</dbReference>
<dbReference type="GO" id="GO:0000724">
    <property type="term" value="P:double-strand break repair via homologous recombination"/>
    <property type="evidence" value="ECO:0007669"/>
    <property type="project" value="UniProtKB-UniRule"/>
</dbReference>
<evidence type="ECO:0000259" key="16">
    <source>
        <dbReference type="PROSITE" id="PS51198"/>
    </source>
</evidence>
<dbReference type="InterPro" id="IPR027417">
    <property type="entry name" value="P-loop_NTPase"/>
</dbReference>
<dbReference type="Gene3D" id="3.40.50.300">
    <property type="entry name" value="P-loop containing nucleotide triphosphate hydrolases"/>
    <property type="match status" value="4"/>
</dbReference>
<keyword evidence="4 13" id="KW-0378">Hydrolase</keyword>
<dbReference type="InterPro" id="IPR011335">
    <property type="entry name" value="Restrct_endonuc-II-like"/>
</dbReference>
<comment type="catalytic activity">
    <reaction evidence="12 13">
        <text>ATP + H2O = ADP + phosphate + H(+)</text>
        <dbReference type="Rhea" id="RHEA:13065"/>
        <dbReference type="ChEBI" id="CHEBI:15377"/>
        <dbReference type="ChEBI" id="CHEBI:15378"/>
        <dbReference type="ChEBI" id="CHEBI:30616"/>
        <dbReference type="ChEBI" id="CHEBI:43474"/>
        <dbReference type="ChEBI" id="CHEBI:456216"/>
        <dbReference type="EC" id="5.6.2.4"/>
    </reaction>
</comment>
<dbReference type="PANTHER" id="PTHR11070">
    <property type="entry name" value="UVRD / RECB / PCRA DNA HELICASE FAMILY MEMBER"/>
    <property type="match status" value="1"/>
</dbReference>
<dbReference type="PANTHER" id="PTHR11070:SF48">
    <property type="entry name" value="ATP-DEPENDENT HELICASE_NUCLEASE SUBUNIT A"/>
    <property type="match status" value="1"/>
</dbReference>
<comment type="function">
    <text evidence="13">The heterodimer acts as both an ATP-dependent DNA helicase and an ATP-dependent, dual-direction single-stranded exonuclease. Recognizes the chi site generating a DNA molecule suitable for the initiation of homologous recombination. The AddA nuclease domain is required for chi fragment generation; this subunit has the helicase and 3' -&gt; 5' nuclease activities.</text>
</comment>
<comment type="catalytic activity">
    <reaction evidence="11 13">
        <text>Couples ATP hydrolysis with the unwinding of duplex DNA by translocating in the 3'-5' direction.</text>
        <dbReference type="EC" id="5.6.2.4"/>
    </reaction>
</comment>
<feature type="coiled-coil region" evidence="15">
    <location>
        <begin position="66"/>
        <end position="97"/>
    </location>
</feature>
<keyword evidence="15" id="KW-0175">Coiled coil</keyword>
<evidence type="ECO:0000313" key="19">
    <source>
        <dbReference type="Proteomes" id="UP000290567"/>
    </source>
</evidence>
<proteinExistence type="inferred from homology"/>
<keyword evidence="19" id="KW-1185">Reference proteome</keyword>
<dbReference type="Gene3D" id="3.90.320.10">
    <property type="match status" value="1"/>
</dbReference>
<keyword evidence="5 13" id="KW-0347">Helicase</keyword>
<evidence type="ECO:0000256" key="8">
    <source>
        <dbReference type="ARBA" id="ARBA00023125"/>
    </source>
</evidence>
<dbReference type="EMBL" id="BJCC01000012">
    <property type="protein sequence ID" value="GCF93626.1"/>
    <property type="molecule type" value="Genomic_DNA"/>
</dbReference>
<dbReference type="GO" id="GO:0033202">
    <property type="term" value="C:DNA helicase complex"/>
    <property type="evidence" value="ECO:0007669"/>
    <property type="project" value="TreeGrafter"/>
</dbReference>
<comment type="subunit">
    <text evidence="13">Heterodimer of AddA and AddB/RexB.</text>
</comment>
<gene>
    <name evidence="13 18" type="primary">addA</name>
    <name evidence="18" type="ORF">NRIC_15170</name>
</gene>
<dbReference type="GO" id="GO:0005829">
    <property type="term" value="C:cytosol"/>
    <property type="evidence" value="ECO:0007669"/>
    <property type="project" value="TreeGrafter"/>
</dbReference>
<evidence type="ECO:0000256" key="13">
    <source>
        <dbReference type="HAMAP-Rule" id="MF_01451"/>
    </source>
</evidence>
<dbReference type="Pfam" id="PF12705">
    <property type="entry name" value="PDDEXK_1"/>
    <property type="match status" value="1"/>
</dbReference>